<keyword evidence="4" id="KW-0998">Cell outer membrane</keyword>
<dbReference type="CDD" id="cd01347">
    <property type="entry name" value="ligand_gated_channel"/>
    <property type="match status" value="1"/>
</dbReference>
<comment type="similarity">
    <text evidence="2 5">Belongs to the TonB-dependent receptor family.</text>
</comment>
<dbReference type="InterPro" id="IPR036942">
    <property type="entry name" value="Beta-barrel_TonB_sf"/>
</dbReference>
<dbReference type="InterPro" id="IPR012910">
    <property type="entry name" value="Plug_dom"/>
</dbReference>
<keyword evidence="8" id="KW-0675">Receptor</keyword>
<dbReference type="Proteomes" id="UP000253501">
    <property type="component" value="Unassembled WGS sequence"/>
</dbReference>
<evidence type="ECO:0000259" key="6">
    <source>
        <dbReference type="Pfam" id="PF00593"/>
    </source>
</evidence>
<evidence type="ECO:0000259" key="7">
    <source>
        <dbReference type="Pfam" id="PF07715"/>
    </source>
</evidence>
<dbReference type="EMBL" id="QDHA01000040">
    <property type="protein sequence ID" value="RCJ07256.1"/>
    <property type="molecule type" value="Genomic_DNA"/>
</dbReference>
<evidence type="ECO:0000313" key="9">
    <source>
        <dbReference type="Proteomes" id="UP000253501"/>
    </source>
</evidence>
<comment type="caution">
    <text evidence="8">The sequence shown here is derived from an EMBL/GenBank/DDBJ whole genome shotgun (WGS) entry which is preliminary data.</text>
</comment>
<reference evidence="8 9" key="1">
    <citation type="submission" date="2018-04" db="EMBL/GenBank/DDBJ databases">
        <title>Cupriavidus necator CR12 genome sequencing and assembly.</title>
        <authorList>
            <person name="Ben Fekih I."/>
            <person name="Mazhar H.S."/>
            <person name="Bello S.K."/>
            <person name="Rensing C."/>
        </authorList>
    </citation>
    <scope>NUCLEOTIDE SEQUENCE [LARGE SCALE GENOMIC DNA]</scope>
    <source>
        <strain evidence="8 9">CR12</strain>
    </source>
</reference>
<dbReference type="PANTHER" id="PTHR40980">
    <property type="entry name" value="PLUG DOMAIN-CONTAINING PROTEIN"/>
    <property type="match status" value="1"/>
</dbReference>
<evidence type="ECO:0000313" key="8">
    <source>
        <dbReference type="EMBL" id="RCJ07256.1"/>
    </source>
</evidence>
<gene>
    <name evidence="8" type="ORF">DDK22_17800</name>
</gene>
<dbReference type="NCBIfam" id="TIGR01782">
    <property type="entry name" value="TonB-Xanth-Caul"/>
    <property type="match status" value="1"/>
</dbReference>
<feature type="domain" description="TonB-dependent receptor-like beta-barrel" evidence="6">
    <location>
        <begin position="429"/>
        <end position="837"/>
    </location>
</feature>
<protein>
    <submittedName>
        <fullName evidence="8">TonB-dependent receptor</fullName>
    </submittedName>
</protein>
<evidence type="ECO:0000256" key="2">
    <source>
        <dbReference type="ARBA" id="ARBA00009810"/>
    </source>
</evidence>
<dbReference type="AlphaFoldDB" id="A0A367PJP8"/>
<evidence type="ECO:0000256" key="5">
    <source>
        <dbReference type="RuleBase" id="RU003357"/>
    </source>
</evidence>
<accession>A0A367PJP8</accession>
<dbReference type="PANTHER" id="PTHR40980:SF3">
    <property type="entry name" value="TONB-DEPENDENT RECEPTOR-LIKE BETA-BARREL DOMAIN-CONTAINING PROTEIN"/>
    <property type="match status" value="1"/>
</dbReference>
<evidence type="ECO:0000256" key="1">
    <source>
        <dbReference type="ARBA" id="ARBA00004442"/>
    </source>
</evidence>
<dbReference type="InterPro" id="IPR010104">
    <property type="entry name" value="TonB_rcpt_bac"/>
</dbReference>
<evidence type="ECO:0000256" key="3">
    <source>
        <dbReference type="ARBA" id="ARBA00023136"/>
    </source>
</evidence>
<dbReference type="Gene3D" id="2.40.170.20">
    <property type="entry name" value="TonB-dependent receptor, beta-barrel domain"/>
    <property type="match status" value="1"/>
</dbReference>
<sequence>MELPAIRRYHIVAPLAASLWQAGVSGAEAQTAGPAHDLHPVLVVGDAYALPSAQEIRHENVTIVDAVVADEIGKLPDFSVGEALQRIPGVQSRRDRGETGGVSVRGLGQVETTLNGREVFTASAGRSLDASDIPSELLNSVSVYKTAPASMIEGGIGGTIDLRTYRPFDFQSGVVAASARVTYGDLVRQGEPQFSLLLSDRGKLAGEDGDHGEIGVLLNVSRQRRGWREDQQGTGAPVARTDLVPGQTVYAPNGSTNTISSGQRERTAGNLALQWRSAPSLELYAEGSYAELRTAQDSHQINVFAAPTFAAGSPTVFSGSGNLSRITWTNAPVSILSFARDTTDRDGQAAIGGSWTGRALTLSADASYTRSSNQLMFSGLGLGGTASAFTHDLSSTLPGTAVTGTDLGSPSSLRYTDVLYRSQRFDGHLGALRIDGEYQFVSSPLNALAAGVRFADRSATNAPGLVVADAPVGGIPVASMPGFVMRAPYSDYFAGRGSSIDGFLVGSLALARDPAALRKAFGITSQIPAAASPLSDWNIRERTQTAYVMASIRGRGAPFDGNIGLRAIHTDEAVSGAQSVPGSTDLASVRRKEGYVDWLPSANIRYALVDGLLLRAGASRTMARPDFDQLSPSLTLLRNSIDPSQNRGTAGNPELEPVRANNLDIAIERYFGAASSLSLTGFQKWIDGFVATVSAPETYDGETYQVSRPRNTGAGRIRGLEVAYRQFLDFLPGPLAGIGIQANYTYIGGSTEIPNTGTLVPLQNVSPHSVNLIGMYEYARISARLAYSWRDRSLSGMASIAGIGLVPVYTAPCSWLDASLRYRVDRHLTIGVEGKNLLQTMRRSYYGTPDRPQNNWMNDIQVSLVADIRF</sequence>
<name>A0A367PJP8_CUPNE</name>
<dbReference type="Pfam" id="PF00593">
    <property type="entry name" value="TonB_dep_Rec_b-barrel"/>
    <property type="match status" value="1"/>
</dbReference>
<comment type="subcellular location">
    <subcellularLocation>
        <location evidence="1 5">Cell outer membrane</location>
    </subcellularLocation>
</comment>
<proteinExistence type="inferred from homology"/>
<dbReference type="SUPFAM" id="SSF56935">
    <property type="entry name" value="Porins"/>
    <property type="match status" value="1"/>
</dbReference>
<dbReference type="Pfam" id="PF07715">
    <property type="entry name" value="Plug"/>
    <property type="match status" value="1"/>
</dbReference>
<organism evidence="8 9">
    <name type="scientific">Cupriavidus necator</name>
    <name type="common">Alcaligenes eutrophus</name>
    <name type="synonym">Ralstonia eutropha</name>
    <dbReference type="NCBI Taxonomy" id="106590"/>
    <lineage>
        <taxon>Bacteria</taxon>
        <taxon>Pseudomonadati</taxon>
        <taxon>Pseudomonadota</taxon>
        <taxon>Betaproteobacteria</taxon>
        <taxon>Burkholderiales</taxon>
        <taxon>Burkholderiaceae</taxon>
        <taxon>Cupriavidus</taxon>
    </lineage>
</organism>
<keyword evidence="5" id="KW-0798">TonB box</keyword>
<dbReference type="InterPro" id="IPR037066">
    <property type="entry name" value="Plug_dom_sf"/>
</dbReference>
<evidence type="ECO:0000256" key="4">
    <source>
        <dbReference type="ARBA" id="ARBA00023237"/>
    </source>
</evidence>
<dbReference type="Gene3D" id="2.170.130.10">
    <property type="entry name" value="TonB-dependent receptor, plug domain"/>
    <property type="match status" value="1"/>
</dbReference>
<dbReference type="GO" id="GO:0009279">
    <property type="term" value="C:cell outer membrane"/>
    <property type="evidence" value="ECO:0007669"/>
    <property type="project" value="UniProtKB-SubCell"/>
</dbReference>
<dbReference type="InterPro" id="IPR000531">
    <property type="entry name" value="Beta-barrel_TonB"/>
</dbReference>
<feature type="domain" description="TonB-dependent receptor plug" evidence="7">
    <location>
        <begin position="63"/>
        <end position="158"/>
    </location>
</feature>
<keyword evidence="3 5" id="KW-0472">Membrane</keyword>
<dbReference type="RefSeq" id="WP_114133046.1">
    <property type="nucleotide sequence ID" value="NZ_CP068435.1"/>
</dbReference>